<proteinExistence type="predicted"/>
<keyword evidence="2" id="KW-1185">Reference proteome</keyword>
<evidence type="ECO:0000313" key="1">
    <source>
        <dbReference type="EMBL" id="MEB5475859.1"/>
    </source>
</evidence>
<comment type="caution">
    <text evidence="1">The sequence shown here is derived from an EMBL/GenBank/DDBJ whole genome shotgun (WGS) entry which is preliminary data.</text>
</comment>
<evidence type="ECO:0000313" key="2">
    <source>
        <dbReference type="Proteomes" id="UP001339883"/>
    </source>
</evidence>
<organism evidence="1 2">
    <name type="scientific">Acinetobacter pollinis</name>
    <dbReference type="NCBI Taxonomy" id="2605270"/>
    <lineage>
        <taxon>Bacteria</taxon>
        <taxon>Pseudomonadati</taxon>
        <taxon>Pseudomonadota</taxon>
        <taxon>Gammaproteobacteria</taxon>
        <taxon>Moraxellales</taxon>
        <taxon>Moraxellaceae</taxon>
        <taxon>Acinetobacter</taxon>
    </lineage>
</organism>
<protein>
    <submittedName>
        <fullName evidence="1">Uncharacterized protein</fullName>
    </submittedName>
</protein>
<name>A0ABU6DPR5_9GAMM</name>
<gene>
    <name evidence="1" type="ORF">I2F25_02095</name>
</gene>
<accession>A0ABU6DPR5</accession>
<sequence>MKYFHAHHISLTEDSSLSTIAFYDDVDDPIDFIILSQGINHELILTLNDTDCEFINVIEEIKVLHQTAIVKIKSEEQDNVDYDYIEIEFDEPTNDIRSFIKKVCHTYCTVS</sequence>
<dbReference type="RefSeq" id="WP_325774462.1">
    <property type="nucleotide sequence ID" value="NZ_VTDN01000002.1"/>
</dbReference>
<dbReference type="EMBL" id="VTDN01000002">
    <property type="protein sequence ID" value="MEB5475859.1"/>
    <property type="molecule type" value="Genomic_DNA"/>
</dbReference>
<dbReference type="Proteomes" id="UP001339883">
    <property type="component" value="Unassembled WGS sequence"/>
</dbReference>
<reference evidence="1 2" key="1">
    <citation type="submission" date="2019-08" db="EMBL/GenBank/DDBJ databases">
        <title>Five species of Acinetobacter isolated from floral nectar and animal pollinators.</title>
        <authorList>
            <person name="Hendry T.A."/>
        </authorList>
    </citation>
    <scope>NUCLEOTIDE SEQUENCE [LARGE SCALE GENOMIC DNA]</scope>
    <source>
        <strain evidence="1 2">MD18.27</strain>
    </source>
</reference>